<dbReference type="PROSITE" id="PS00678">
    <property type="entry name" value="WD_REPEATS_1"/>
    <property type="match status" value="1"/>
</dbReference>
<evidence type="ECO:0000259" key="15">
    <source>
        <dbReference type="SMART" id="SM00856"/>
    </source>
</evidence>
<dbReference type="InterPro" id="IPR012953">
    <property type="entry name" value="BOP1_N_dom"/>
</dbReference>
<evidence type="ECO:0000256" key="14">
    <source>
        <dbReference type="SAM" id="SignalP"/>
    </source>
</evidence>
<keyword evidence="4 11" id="KW-0690">Ribosome biogenesis</keyword>
<dbReference type="InterPro" id="IPR019775">
    <property type="entry name" value="WD40_repeat_CS"/>
</dbReference>
<reference evidence="17" key="1">
    <citation type="submission" date="2021-01" db="EMBL/GenBank/DDBJ databases">
        <authorList>
            <consortium name="Genoscope - CEA"/>
            <person name="William W."/>
        </authorList>
    </citation>
    <scope>NUCLEOTIDE SEQUENCE</scope>
</reference>
<evidence type="ECO:0000256" key="2">
    <source>
        <dbReference type="ARBA" id="ARBA00006027"/>
    </source>
</evidence>
<evidence type="ECO:0000256" key="3">
    <source>
        <dbReference type="ARBA" id="ARBA00007786"/>
    </source>
</evidence>
<dbReference type="Gene3D" id="2.160.20.10">
    <property type="entry name" value="Single-stranded right-handed beta-helix, Pectin lyase-like"/>
    <property type="match status" value="1"/>
</dbReference>
<feature type="repeat" description="WD" evidence="12">
    <location>
        <begin position="715"/>
        <end position="756"/>
    </location>
</feature>
<dbReference type="PANTHER" id="PTHR17605:SF0">
    <property type="entry name" value="RIBOSOME BIOGENESIS PROTEIN BOP1"/>
    <property type="match status" value="1"/>
</dbReference>
<dbReference type="AlphaFoldDB" id="A0A816JDU8"/>
<sequence>MAFRVYILTFMFFCIFVASTVSGYNSKDVKAWCTQTPNPKPCEYFLTHNSGQKPIKSESEFLKISVKLALERAILAKSHTSTLGPKCRDTREKAAWEDCLKLYDVTVSKINQTMDPNVKCSKTDAQTWLSTALTNLDTCRAGFLELGVTDIVLPLMSNNVSNLICNTLAINKVPFNDTPPEKDGFPSWVKPGDRKLLQSSTPRDNAVVAKDGSGNFRTIKDAVNAASGSGRFVIYVKQGVYSENLEIRKKNVMLRGDGKGRTIITGSRSVGGGSTTFNSATVAPMTKKKSEGANEDQTIETKKKSVSAVKSSQKEKPVVAKQVKSSKEEEEEEDLLLDSATDSDYDGDSLSGSLNSDDFDSDVFDSEDDASQRETEGGDDKDSSEDELELHGHDGSDDDDDDDEGEQVDSENGEEEDGSDEGSVEREVAEESDSSEDEVAPRNTVGDVPLEWYKDEKHIGYDITGKKITKKEKQDKLDSFLANMDDSKNWRKIYDEYNDEEVELTKEESKLIRRMLKGEAPHADFDPYAPYVDWFKWDDAIHPLSSAPEPKRRFIPSKWEAKKVVKYVRAIRKGLIKFDKPEEEPNVYLLWGDDSASDQKSKHLTYIPPPKLKLPGHEESYNPSLEYIPTEEEKAAYELMYEEDRPKFIPKRFTSLRSIPAYENALKESFDRCLDLYLCPRVRKKRINIDPESLKPKLPSRKDLRPYPNSCYLEYKGHTGAVTSVSPDCSGQWIASGSADGSVRIWEVETGRCLKVWLFKEPVKCVAWNPLPDFPILAVAIGQDLVILNTELGTDEEQQKIEELLRLGNLPEQDEAVAAIVSWLPDETYGGIKIKHFKNISYVDWHPRGDYLSAVMSAGETRGVVIHQLSMHKTQRLPIKMRGLPVCTLFHPTHRGMFIIATKKNVRVFNLQKRELAIKKLETGLREISSMAIHPGGDNLIVGSKEGKMCWFDMDLSSKPYKTLKNHPKDITNVAFHRSYPLFASCSEDSTAYVFHGKVYSDLNENPLIVPLEILRGHSTSSNRGVLDCKFHPRQPWLFTAGADSVIKLYCH</sequence>
<keyword evidence="8" id="KW-0378">Hydrolase</keyword>
<evidence type="ECO:0000256" key="8">
    <source>
        <dbReference type="ARBA" id="ARBA00022801"/>
    </source>
</evidence>
<feature type="compositionally biased region" description="Acidic residues" evidence="13">
    <location>
        <begin position="328"/>
        <end position="347"/>
    </location>
</feature>
<dbReference type="UniPathway" id="UPA00545">
    <property type="reaction ID" value="UER00823"/>
</dbReference>
<name>A0A816JDU8_BRANA</name>
<evidence type="ECO:0000256" key="10">
    <source>
        <dbReference type="ARBA" id="ARBA00023242"/>
    </source>
</evidence>
<keyword evidence="7" id="KW-0677">Repeat</keyword>
<dbReference type="InterPro" id="IPR012334">
    <property type="entry name" value="Pectin_lyas_fold"/>
</dbReference>
<evidence type="ECO:0000256" key="6">
    <source>
        <dbReference type="ARBA" id="ARBA00022574"/>
    </source>
</evidence>
<feature type="signal peptide" evidence="14">
    <location>
        <begin position="1"/>
        <end position="23"/>
    </location>
</feature>
<dbReference type="Pfam" id="PF08145">
    <property type="entry name" value="BOP1NT"/>
    <property type="match status" value="1"/>
</dbReference>
<dbReference type="InterPro" id="IPR035513">
    <property type="entry name" value="Invertase/methylesterase_inhib"/>
</dbReference>
<comment type="function">
    <text evidence="11">Required for maturation of ribosomal RNAs and formation of the large ribosomal subunit.</text>
</comment>
<keyword evidence="5 11" id="KW-0698">rRNA processing</keyword>
<feature type="compositionally biased region" description="Basic and acidic residues" evidence="13">
    <location>
        <begin position="370"/>
        <end position="381"/>
    </location>
</feature>
<dbReference type="SMART" id="SM01035">
    <property type="entry name" value="BOP1NT"/>
    <property type="match status" value="1"/>
</dbReference>
<comment type="similarity">
    <text evidence="3">In the C-terminal section; belongs to the pectinesterase family.</text>
</comment>
<dbReference type="Pfam" id="PF01095">
    <property type="entry name" value="Pectinesterase"/>
    <property type="match status" value="1"/>
</dbReference>
<dbReference type="InterPro" id="IPR006501">
    <property type="entry name" value="Pectinesterase_inhib_dom"/>
</dbReference>
<evidence type="ECO:0000256" key="12">
    <source>
        <dbReference type="PROSITE-ProRule" id="PRU00221"/>
    </source>
</evidence>
<dbReference type="SMART" id="SM00320">
    <property type="entry name" value="WD40"/>
    <property type="match status" value="6"/>
</dbReference>
<feature type="domain" description="BOP1 N-terminal" evidence="16">
    <location>
        <begin position="453"/>
        <end position="708"/>
    </location>
</feature>
<dbReference type="GO" id="GO:0005654">
    <property type="term" value="C:nucleoplasm"/>
    <property type="evidence" value="ECO:0007669"/>
    <property type="project" value="UniProtKB-SubCell"/>
</dbReference>
<comment type="subcellular location">
    <subcellularLocation>
        <location evidence="11">Nucleus</location>
        <location evidence="11">Nucleolus</location>
    </subcellularLocation>
    <subcellularLocation>
        <location evidence="11">Nucleus</location>
        <location evidence="11">Nucleoplasm</location>
    </subcellularLocation>
</comment>
<keyword evidence="10 11" id="KW-0539">Nucleus</keyword>
<keyword evidence="9" id="KW-0063">Aspartyl esterase</keyword>
<evidence type="ECO:0000256" key="9">
    <source>
        <dbReference type="ARBA" id="ARBA00023085"/>
    </source>
</evidence>
<protein>
    <recommendedName>
        <fullName evidence="11">Ribosome biogenesis protein BOP1 homolog</fullName>
    </recommendedName>
</protein>
<dbReference type="Gene3D" id="2.130.10.10">
    <property type="entry name" value="YVTN repeat-like/Quinoprotein amine dehydrogenase"/>
    <property type="match status" value="1"/>
</dbReference>
<feature type="compositionally biased region" description="Acidic residues" evidence="13">
    <location>
        <begin position="357"/>
        <end position="369"/>
    </location>
</feature>
<dbReference type="SUPFAM" id="SSF51126">
    <property type="entry name" value="Pectin lyase-like"/>
    <property type="match status" value="1"/>
</dbReference>
<gene>
    <name evidence="17" type="ORF">DARMORV10_C04P06100.1</name>
</gene>
<feature type="region of interest" description="Disordered" evidence="13">
    <location>
        <begin position="266"/>
        <end position="450"/>
    </location>
</feature>
<evidence type="ECO:0000256" key="7">
    <source>
        <dbReference type="ARBA" id="ARBA00022737"/>
    </source>
</evidence>
<dbReference type="Pfam" id="PF04043">
    <property type="entry name" value="PMEI"/>
    <property type="match status" value="1"/>
</dbReference>
<dbReference type="InterPro" id="IPR000070">
    <property type="entry name" value="Pectinesterase_cat"/>
</dbReference>
<dbReference type="SUPFAM" id="SSF101148">
    <property type="entry name" value="Plant invertase/pectin methylesterase inhibitor"/>
    <property type="match status" value="1"/>
</dbReference>
<dbReference type="PROSITE" id="PS50082">
    <property type="entry name" value="WD_REPEATS_2"/>
    <property type="match status" value="1"/>
</dbReference>
<evidence type="ECO:0000259" key="16">
    <source>
        <dbReference type="SMART" id="SM01035"/>
    </source>
</evidence>
<dbReference type="SMART" id="SM00856">
    <property type="entry name" value="PMEI"/>
    <property type="match status" value="1"/>
</dbReference>
<dbReference type="GO" id="GO:0042545">
    <property type="term" value="P:cell wall modification"/>
    <property type="evidence" value="ECO:0007669"/>
    <property type="project" value="InterPro"/>
</dbReference>
<dbReference type="Gene3D" id="1.20.140.40">
    <property type="entry name" value="Invertase/pectin methylesterase inhibitor family protein"/>
    <property type="match status" value="1"/>
</dbReference>
<feature type="domain" description="Pectinesterase inhibitor" evidence="15">
    <location>
        <begin position="24"/>
        <end position="170"/>
    </location>
</feature>
<comment type="similarity">
    <text evidence="11">Belongs to the WD repeat BOP1/ERB1 family.</text>
</comment>
<dbReference type="PANTHER" id="PTHR17605">
    <property type="entry name" value="RIBOSOME BIOGENESIS PROTEIN BOP1 BLOCK OF PROLIFERATION 1 PROTEIN"/>
    <property type="match status" value="1"/>
</dbReference>
<dbReference type="Pfam" id="PF00400">
    <property type="entry name" value="WD40"/>
    <property type="match status" value="3"/>
</dbReference>
<keyword evidence="14" id="KW-0732">Signal</keyword>
<dbReference type="InterPro" id="IPR011050">
    <property type="entry name" value="Pectin_lyase_fold/virulence"/>
</dbReference>
<dbReference type="HAMAP" id="MF_03027">
    <property type="entry name" value="BOP1"/>
    <property type="match status" value="1"/>
</dbReference>
<evidence type="ECO:0000256" key="11">
    <source>
        <dbReference type="HAMAP-Rule" id="MF_03027"/>
    </source>
</evidence>
<accession>A0A816JDU8</accession>
<evidence type="ECO:0000313" key="17">
    <source>
        <dbReference type="EMBL" id="CAF1805919.1"/>
    </source>
</evidence>
<dbReference type="InterPro" id="IPR015943">
    <property type="entry name" value="WD40/YVTN_repeat-like_dom_sf"/>
</dbReference>
<dbReference type="InterPro" id="IPR036322">
    <property type="entry name" value="WD40_repeat_dom_sf"/>
</dbReference>
<dbReference type="GO" id="GO:0043021">
    <property type="term" value="F:ribonucleoprotein complex binding"/>
    <property type="evidence" value="ECO:0007669"/>
    <property type="project" value="UniProtKB-UniRule"/>
</dbReference>
<dbReference type="GO" id="GO:0045490">
    <property type="term" value="P:pectin catabolic process"/>
    <property type="evidence" value="ECO:0007669"/>
    <property type="project" value="UniProtKB-UniPathway"/>
</dbReference>
<evidence type="ECO:0000256" key="4">
    <source>
        <dbReference type="ARBA" id="ARBA00022517"/>
    </source>
</evidence>
<dbReference type="GO" id="GO:0030687">
    <property type="term" value="C:preribosome, large subunit precursor"/>
    <property type="evidence" value="ECO:0007669"/>
    <property type="project" value="UniProtKB-UniRule"/>
</dbReference>
<dbReference type="GO" id="GO:0005730">
    <property type="term" value="C:nucleolus"/>
    <property type="evidence" value="ECO:0007669"/>
    <property type="project" value="UniProtKB-SubCell"/>
</dbReference>
<dbReference type="FunFam" id="2.130.10.10:FF:000061">
    <property type="entry name" value="Ribosome biogenesis protein BOP1 homolog"/>
    <property type="match status" value="1"/>
</dbReference>
<evidence type="ECO:0000256" key="5">
    <source>
        <dbReference type="ARBA" id="ARBA00022552"/>
    </source>
</evidence>
<dbReference type="FunFam" id="1.20.140.40:FF:000013">
    <property type="entry name" value="Pectinesterase"/>
    <property type="match status" value="1"/>
</dbReference>
<organism evidence="17">
    <name type="scientific">Brassica napus</name>
    <name type="common">Rape</name>
    <dbReference type="NCBI Taxonomy" id="3708"/>
    <lineage>
        <taxon>Eukaryota</taxon>
        <taxon>Viridiplantae</taxon>
        <taxon>Streptophyta</taxon>
        <taxon>Embryophyta</taxon>
        <taxon>Tracheophyta</taxon>
        <taxon>Spermatophyta</taxon>
        <taxon>Magnoliopsida</taxon>
        <taxon>eudicotyledons</taxon>
        <taxon>Gunneridae</taxon>
        <taxon>Pentapetalae</taxon>
        <taxon>rosids</taxon>
        <taxon>malvids</taxon>
        <taxon>Brassicales</taxon>
        <taxon>Brassicaceae</taxon>
        <taxon>Brassiceae</taxon>
        <taxon>Brassica</taxon>
    </lineage>
</organism>
<evidence type="ECO:0000256" key="13">
    <source>
        <dbReference type="SAM" id="MobiDB-lite"/>
    </source>
</evidence>
<dbReference type="EMBL" id="HG994368">
    <property type="protein sequence ID" value="CAF1805919.1"/>
    <property type="molecule type" value="Genomic_DNA"/>
</dbReference>
<dbReference type="GO" id="GO:0000466">
    <property type="term" value="P:maturation of 5.8S rRNA from tricistronic rRNA transcript (SSU-rRNA, 5.8S rRNA, LSU-rRNA)"/>
    <property type="evidence" value="ECO:0007669"/>
    <property type="project" value="UniProtKB-UniRule"/>
</dbReference>
<feature type="chain" id="PRO_5032589038" description="Ribosome biogenesis protein BOP1 homolog" evidence="14">
    <location>
        <begin position="24"/>
        <end position="1052"/>
    </location>
</feature>
<feature type="compositionally biased region" description="Acidic residues" evidence="13">
    <location>
        <begin position="396"/>
        <end position="422"/>
    </location>
</feature>
<comment type="pathway">
    <text evidence="1">Glycan metabolism; pectin degradation; 2-dehydro-3-deoxy-D-gluconate from pectin: step 1/5.</text>
</comment>
<dbReference type="GO" id="GO:0000463">
    <property type="term" value="P:maturation of LSU-rRNA from tricistronic rRNA transcript (SSU-rRNA, 5.8S rRNA, LSU-rRNA)"/>
    <property type="evidence" value="ECO:0007669"/>
    <property type="project" value="UniProtKB-UniRule"/>
</dbReference>
<dbReference type="SUPFAM" id="SSF50978">
    <property type="entry name" value="WD40 repeat-like"/>
    <property type="match status" value="1"/>
</dbReference>
<keyword evidence="6 12" id="KW-0853">WD repeat</keyword>
<dbReference type="NCBIfam" id="TIGR01614">
    <property type="entry name" value="PME_inhib"/>
    <property type="match status" value="1"/>
</dbReference>
<dbReference type="InterPro" id="IPR028598">
    <property type="entry name" value="BOP1/Erb1"/>
</dbReference>
<dbReference type="CDD" id="cd15798">
    <property type="entry name" value="PMEI-like_3"/>
    <property type="match status" value="1"/>
</dbReference>
<proteinExistence type="inferred from homology"/>
<evidence type="ECO:0000256" key="1">
    <source>
        <dbReference type="ARBA" id="ARBA00005184"/>
    </source>
</evidence>
<comment type="similarity">
    <text evidence="2">In the N-terminal section; belongs to the PMEI family.</text>
</comment>
<dbReference type="PROSITE" id="PS50294">
    <property type="entry name" value="WD_REPEATS_REGION"/>
    <property type="match status" value="1"/>
</dbReference>
<dbReference type="GO" id="GO:0004857">
    <property type="term" value="F:enzyme inhibitor activity"/>
    <property type="evidence" value="ECO:0007669"/>
    <property type="project" value="InterPro"/>
</dbReference>
<dbReference type="GO" id="GO:0030599">
    <property type="term" value="F:pectinesterase activity"/>
    <property type="evidence" value="ECO:0007669"/>
    <property type="project" value="InterPro"/>
</dbReference>
<dbReference type="InterPro" id="IPR001680">
    <property type="entry name" value="WD40_rpt"/>
</dbReference>
<dbReference type="Proteomes" id="UP001295469">
    <property type="component" value="Chromosome C04"/>
</dbReference>